<evidence type="ECO:0000313" key="2">
    <source>
        <dbReference type="Proteomes" id="UP000003465"/>
    </source>
</evidence>
<proteinExistence type="predicted"/>
<feature type="non-terminal residue" evidence="1">
    <location>
        <position position="33"/>
    </location>
</feature>
<reference evidence="1 2" key="1">
    <citation type="journal article" date="2011" name="PLoS Pathog.">
        <title>Dynamic evolution of pathogenicity revealed by sequencing and comparative genomics of 19 Pseudomonas syringae isolates.</title>
        <authorList>
            <person name="Baltrus D.A."/>
            <person name="Nishimura M.T."/>
            <person name="Romanchuk A."/>
            <person name="Chang J.H."/>
            <person name="Mukhtar M.S."/>
            <person name="Cherkis K."/>
            <person name="Roach J."/>
            <person name="Grant S.R."/>
            <person name="Jones C.D."/>
            <person name="Dangl J.L."/>
        </authorList>
    </citation>
    <scope>NUCLEOTIDE SEQUENCE [LARGE SCALE GENOMIC DNA]</scope>
    <source>
        <strain evidence="1 2">301020</strain>
    </source>
</reference>
<protein>
    <submittedName>
        <fullName evidence="1">Uncharacterized protein</fullName>
    </submittedName>
</protein>
<name>A0A656GN51_PSEA0</name>
<dbReference type="Proteomes" id="UP000003465">
    <property type="component" value="Unassembled WGS sequence"/>
</dbReference>
<evidence type="ECO:0000313" key="1">
    <source>
        <dbReference type="EMBL" id="EGH27014.1"/>
    </source>
</evidence>
<organism evidence="1 2">
    <name type="scientific">Pseudomonas amygdali pv. mori str. 301020</name>
    <dbReference type="NCBI Taxonomy" id="629261"/>
    <lineage>
        <taxon>Bacteria</taxon>
        <taxon>Pseudomonadati</taxon>
        <taxon>Pseudomonadota</taxon>
        <taxon>Gammaproteobacteria</taxon>
        <taxon>Pseudomonadales</taxon>
        <taxon>Pseudomonadaceae</taxon>
        <taxon>Pseudomonas</taxon>
        <taxon>Pseudomonas amygdali</taxon>
    </lineage>
</organism>
<dbReference type="EMBL" id="AEAG01003199">
    <property type="protein sequence ID" value="EGH27014.1"/>
    <property type="molecule type" value="Genomic_DNA"/>
</dbReference>
<gene>
    <name evidence="1" type="ORF">PSYMO_38223</name>
</gene>
<accession>A0A656GN51</accession>
<dbReference type="AlphaFoldDB" id="A0A656GN51"/>
<sequence length="33" mass="3718">MLTGDGELAEGSNWEAAIWAGLSERQTGRRLRW</sequence>
<comment type="caution">
    <text evidence="1">The sequence shown here is derived from an EMBL/GenBank/DDBJ whole genome shotgun (WGS) entry which is preliminary data.</text>
</comment>